<feature type="compositionally biased region" description="Polar residues" evidence="1">
    <location>
        <begin position="1"/>
        <end position="11"/>
    </location>
</feature>
<feature type="region of interest" description="Disordered" evidence="1">
    <location>
        <begin position="1"/>
        <end position="24"/>
    </location>
</feature>
<name>A0A4C1TK74_EUMVA</name>
<protein>
    <submittedName>
        <fullName evidence="2">Uncharacterized protein</fullName>
    </submittedName>
</protein>
<comment type="caution">
    <text evidence="2">The sequence shown here is derived from an EMBL/GenBank/DDBJ whole genome shotgun (WGS) entry which is preliminary data.</text>
</comment>
<sequence length="116" mass="13112">MSSKQQITIKSRQLKQKSTPRRASGTLENEILTSITKTNLHIFLHASVSTPIGSPNNGWSIYSISCANVPFRIGTRWGKKLAEYWTNITLNEVHLIARKIKHQSMVARKKRKPSGL</sequence>
<evidence type="ECO:0000313" key="2">
    <source>
        <dbReference type="EMBL" id="GBP14515.1"/>
    </source>
</evidence>
<accession>A0A4C1TK74</accession>
<keyword evidence="3" id="KW-1185">Reference proteome</keyword>
<reference evidence="2 3" key="1">
    <citation type="journal article" date="2019" name="Commun. Biol.">
        <title>The bagworm genome reveals a unique fibroin gene that provides high tensile strength.</title>
        <authorList>
            <person name="Kono N."/>
            <person name="Nakamura H."/>
            <person name="Ohtoshi R."/>
            <person name="Tomita M."/>
            <person name="Numata K."/>
            <person name="Arakawa K."/>
        </authorList>
    </citation>
    <scope>NUCLEOTIDE SEQUENCE [LARGE SCALE GENOMIC DNA]</scope>
</reference>
<evidence type="ECO:0000256" key="1">
    <source>
        <dbReference type="SAM" id="MobiDB-lite"/>
    </source>
</evidence>
<dbReference type="Proteomes" id="UP000299102">
    <property type="component" value="Unassembled WGS sequence"/>
</dbReference>
<dbReference type="AlphaFoldDB" id="A0A4C1TK74"/>
<gene>
    <name evidence="2" type="ORF">EVAR_71933_1</name>
</gene>
<evidence type="ECO:0000313" key="3">
    <source>
        <dbReference type="Proteomes" id="UP000299102"/>
    </source>
</evidence>
<proteinExistence type="predicted"/>
<dbReference type="EMBL" id="BGZK01005549">
    <property type="protein sequence ID" value="GBP14515.1"/>
    <property type="molecule type" value="Genomic_DNA"/>
</dbReference>
<organism evidence="2 3">
    <name type="scientific">Eumeta variegata</name>
    <name type="common">Bagworm moth</name>
    <name type="synonym">Eumeta japonica</name>
    <dbReference type="NCBI Taxonomy" id="151549"/>
    <lineage>
        <taxon>Eukaryota</taxon>
        <taxon>Metazoa</taxon>
        <taxon>Ecdysozoa</taxon>
        <taxon>Arthropoda</taxon>
        <taxon>Hexapoda</taxon>
        <taxon>Insecta</taxon>
        <taxon>Pterygota</taxon>
        <taxon>Neoptera</taxon>
        <taxon>Endopterygota</taxon>
        <taxon>Lepidoptera</taxon>
        <taxon>Glossata</taxon>
        <taxon>Ditrysia</taxon>
        <taxon>Tineoidea</taxon>
        <taxon>Psychidae</taxon>
        <taxon>Oiketicinae</taxon>
        <taxon>Eumeta</taxon>
    </lineage>
</organism>